<feature type="compositionally biased region" description="Basic and acidic residues" evidence="1">
    <location>
        <begin position="13"/>
        <end position="25"/>
    </location>
</feature>
<evidence type="ECO:0000313" key="2">
    <source>
        <dbReference type="EMBL" id="KAK1642809.1"/>
    </source>
</evidence>
<accession>A0AAD8RZF1</accession>
<protein>
    <submittedName>
        <fullName evidence="2">Uncharacterized protein</fullName>
    </submittedName>
</protein>
<feature type="region of interest" description="Disordered" evidence="1">
    <location>
        <begin position="1"/>
        <end position="105"/>
    </location>
</feature>
<gene>
    <name evidence="2" type="ORF">QYE76_060614</name>
</gene>
<dbReference type="EMBL" id="JAUUTY010000004">
    <property type="protein sequence ID" value="KAK1642809.1"/>
    <property type="molecule type" value="Genomic_DNA"/>
</dbReference>
<sequence>MAGEGGRGQVGGKGKEPLSESKEPLDTTLGLLQEKKDEHAEGVVNKGFDIVDGEESVQSGIAPPPAPTVKREAEESSGGSAPKLPRLAGENTKRKGSTGGFVADSVEAPEPPLDLGFSLRAAWSALDRGITADAVLQGLRHNRQPVPESSAPKSPLSPGAIACLICEVNEATTSLKPKGSHRCLCAHCLKFTAEAPDLHLCKVCKEEPSKKFSKST</sequence>
<organism evidence="2 3">
    <name type="scientific">Lolium multiflorum</name>
    <name type="common">Italian ryegrass</name>
    <name type="synonym">Lolium perenne subsp. multiflorum</name>
    <dbReference type="NCBI Taxonomy" id="4521"/>
    <lineage>
        <taxon>Eukaryota</taxon>
        <taxon>Viridiplantae</taxon>
        <taxon>Streptophyta</taxon>
        <taxon>Embryophyta</taxon>
        <taxon>Tracheophyta</taxon>
        <taxon>Spermatophyta</taxon>
        <taxon>Magnoliopsida</taxon>
        <taxon>Liliopsida</taxon>
        <taxon>Poales</taxon>
        <taxon>Poaceae</taxon>
        <taxon>BOP clade</taxon>
        <taxon>Pooideae</taxon>
        <taxon>Poodae</taxon>
        <taxon>Poeae</taxon>
        <taxon>Poeae Chloroplast Group 2 (Poeae type)</taxon>
        <taxon>Loliodinae</taxon>
        <taxon>Loliinae</taxon>
        <taxon>Lolium</taxon>
    </lineage>
</organism>
<dbReference type="AlphaFoldDB" id="A0AAD8RZF1"/>
<feature type="compositionally biased region" description="Gly residues" evidence="1">
    <location>
        <begin position="1"/>
        <end position="12"/>
    </location>
</feature>
<evidence type="ECO:0000256" key="1">
    <source>
        <dbReference type="SAM" id="MobiDB-lite"/>
    </source>
</evidence>
<dbReference type="Proteomes" id="UP001231189">
    <property type="component" value="Unassembled WGS sequence"/>
</dbReference>
<name>A0AAD8RZF1_LOLMU</name>
<evidence type="ECO:0000313" key="3">
    <source>
        <dbReference type="Proteomes" id="UP001231189"/>
    </source>
</evidence>
<comment type="caution">
    <text evidence="2">The sequence shown here is derived from an EMBL/GenBank/DDBJ whole genome shotgun (WGS) entry which is preliminary data.</text>
</comment>
<proteinExistence type="predicted"/>
<reference evidence="2" key="1">
    <citation type="submission" date="2023-07" db="EMBL/GenBank/DDBJ databases">
        <title>A chromosome-level genome assembly of Lolium multiflorum.</title>
        <authorList>
            <person name="Chen Y."/>
            <person name="Copetti D."/>
            <person name="Kolliker R."/>
            <person name="Studer B."/>
        </authorList>
    </citation>
    <scope>NUCLEOTIDE SEQUENCE</scope>
    <source>
        <strain evidence="2">02402/16</strain>
        <tissue evidence="2">Leaf</tissue>
    </source>
</reference>
<keyword evidence="3" id="KW-1185">Reference proteome</keyword>